<name>D5SKK2_STRCL</name>
<dbReference type="OrthoDB" id="4086215at2"/>
<dbReference type="PROSITE" id="PS51318">
    <property type="entry name" value="TAT"/>
    <property type="match status" value="1"/>
</dbReference>
<dbReference type="GO" id="GO:0008233">
    <property type="term" value="F:peptidase activity"/>
    <property type="evidence" value="ECO:0007669"/>
    <property type="project" value="UniProtKB-KW"/>
</dbReference>
<dbReference type="InterPro" id="IPR009003">
    <property type="entry name" value="Peptidase_S1_PA"/>
</dbReference>
<reference evidence="1 2" key="1">
    <citation type="journal article" date="2010" name="Genome Biol. Evol.">
        <title>The sequence of a 1.8-mb bacterial linear plasmid reveals a rich evolutionary reservoir of secondary metabolic pathways.</title>
        <authorList>
            <person name="Medema M.H."/>
            <person name="Trefzer A."/>
            <person name="Kovalchuk A."/>
            <person name="van den Berg M."/>
            <person name="Mueller U."/>
            <person name="Heijne W."/>
            <person name="Wu L."/>
            <person name="Alam M.T."/>
            <person name="Ronning C.M."/>
            <person name="Nierman W.C."/>
            <person name="Bovenberg R.A.L."/>
            <person name="Breitling R."/>
            <person name="Takano E."/>
        </authorList>
    </citation>
    <scope>NUCLEOTIDE SEQUENCE [LARGE SCALE GENOMIC DNA]</scope>
    <source>
        <strain evidence="2">ATCC 27064 / DSM 738 / JCM 4710 / NBRC 13307 / NCIMB 12785 / NRRL 3585 / VKM Ac-602</strain>
        <plasmid evidence="1">pSCL4</plasmid>
    </source>
</reference>
<sequence>MPIPFSRRPVLSLGALALAGLTITGLTAVPSHAARPATAGVESSGAAFLVKHQRVGVVADALVAASRTLPRQGGYAGLITAPERSSITLYWKGGVPAQVRQAMRSDRRVKVRVATAPYTEHQLKTARDRVVRQWGALPGLTSIGPSPDGKGLLVGVAAEGGKPVAARKATAFSRGVSGITGGVAVVKVESASPEASVGKASVGARAVGRNGQQAYGGARWMFTKDGQQYVCSTAFGVRYPGTAVQLTTSAAHCGSQWGKAYSPEYPSSRPFAWIDTATHDRDASILYPEQNGANRFFQPRIWWGPWVGSPSGQKTLPVRGLNGNHVGQRVCSSGASSGTICDLRIEATEKTIWLSGSQPVYRTVQVSKPAGQAVWGPGDSGGPVAQNNGDHVWANGIVSASDKGNHPAACQGDTSRACASKGWYAALNTYLDEQGLELLTQ</sequence>
<evidence type="ECO:0000313" key="2">
    <source>
        <dbReference type="Proteomes" id="UP000002357"/>
    </source>
</evidence>
<keyword evidence="1" id="KW-0378">Hydrolase</keyword>
<dbReference type="GO" id="GO:0006508">
    <property type="term" value="P:proteolysis"/>
    <property type="evidence" value="ECO:0007669"/>
    <property type="project" value="UniProtKB-KW"/>
</dbReference>
<dbReference type="EMBL" id="CM000914">
    <property type="protein sequence ID" value="EFG04445.2"/>
    <property type="molecule type" value="Genomic_DNA"/>
</dbReference>
<keyword evidence="1" id="KW-0645">Protease</keyword>
<dbReference type="AlphaFoldDB" id="D5SKK2"/>
<geneLocation type="plasmid" evidence="1 2">
    <name>pSCL4</name>
</geneLocation>
<organism evidence="1 2">
    <name type="scientific">Streptomyces clavuligerus</name>
    <dbReference type="NCBI Taxonomy" id="1901"/>
    <lineage>
        <taxon>Bacteria</taxon>
        <taxon>Bacillati</taxon>
        <taxon>Actinomycetota</taxon>
        <taxon>Actinomycetes</taxon>
        <taxon>Kitasatosporales</taxon>
        <taxon>Streptomycetaceae</taxon>
        <taxon>Streptomyces</taxon>
    </lineage>
</organism>
<dbReference type="InterPro" id="IPR043504">
    <property type="entry name" value="Peptidase_S1_PA_chymotrypsin"/>
</dbReference>
<dbReference type="SUPFAM" id="SSF50494">
    <property type="entry name" value="Trypsin-like serine proteases"/>
    <property type="match status" value="1"/>
</dbReference>
<dbReference type="GeneID" id="93734053"/>
<dbReference type="RefSeq" id="WP_003963380.1">
    <property type="nucleotide sequence ID" value="NZ_CM000914.1"/>
</dbReference>
<evidence type="ECO:0000313" key="1">
    <source>
        <dbReference type="EMBL" id="EFG04445.2"/>
    </source>
</evidence>
<keyword evidence="1" id="KW-0614">Plasmid</keyword>
<keyword evidence="2" id="KW-1185">Reference proteome</keyword>
<proteinExistence type="predicted"/>
<dbReference type="eggNOG" id="ENOG502Z8UI">
    <property type="taxonomic scope" value="Bacteria"/>
</dbReference>
<protein>
    <submittedName>
        <fullName evidence="1">Putative protease B</fullName>
    </submittedName>
</protein>
<gene>
    <name evidence="1" type="ORF">SCLAV_p0958</name>
</gene>
<dbReference type="KEGG" id="sclf:BB341_28945"/>
<dbReference type="InterPro" id="IPR006311">
    <property type="entry name" value="TAT_signal"/>
</dbReference>
<dbReference type="Gene3D" id="2.40.10.10">
    <property type="entry name" value="Trypsin-like serine proteases"/>
    <property type="match status" value="2"/>
</dbReference>
<dbReference type="Proteomes" id="UP000002357">
    <property type="component" value="Plasmid pSCL4"/>
</dbReference>
<accession>D5SKK2</accession>